<sequence>MKFTIVAISGCLFLATALNVQASPLGSSMMGGNNANPLSSVTKIVSELLAQLNPTTRKGRSEGRSATLLGGTSPNNVPSEEIVQNFLGHLSKGKLDPASLWFPYVKALESGDRPSSKAQKQAKAPVDPSEPVKSEPKEPAEPKKKAEKKTPTKPKAQTDPKAPVEPKAPAEPKAPIEEKAPVEPKASNEQEMLQEQEPKMVEEMPIDQKDVPKMASDADILDEQGMPVEPQELAE</sequence>
<evidence type="ECO:0000256" key="1">
    <source>
        <dbReference type="SAM" id="MobiDB-lite"/>
    </source>
</evidence>
<accession>A0A4P9XUX9</accession>
<evidence type="ECO:0000313" key="3">
    <source>
        <dbReference type="EMBL" id="RKP09260.1"/>
    </source>
</evidence>
<protein>
    <submittedName>
        <fullName evidence="3">Uncharacterized protein</fullName>
    </submittedName>
</protein>
<reference evidence="4" key="1">
    <citation type="journal article" date="2018" name="Nat. Microbiol.">
        <title>Leveraging single-cell genomics to expand the fungal tree of life.</title>
        <authorList>
            <person name="Ahrendt S.R."/>
            <person name="Quandt C.A."/>
            <person name="Ciobanu D."/>
            <person name="Clum A."/>
            <person name="Salamov A."/>
            <person name="Andreopoulos B."/>
            <person name="Cheng J.F."/>
            <person name="Woyke T."/>
            <person name="Pelin A."/>
            <person name="Henrissat B."/>
            <person name="Reynolds N.K."/>
            <person name="Benny G.L."/>
            <person name="Smith M.E."/>
            <person name="James T.Y."/>
            <person name="Grigoriev I.V."/>
        </authorList>
    </citation>
    <scope>NUCLEOTIDE SEQUENCE [LARGE SCALE GENOMIC DNA]</scope>
    <source>
        <strain evidence="4">RSA 1356</strain>
    </source>
</reference>
<feature type="compositionally biased region" description="Basic and acidic residues" evidence="1">
    <location>
        <begin position="130"/>
        <end position="188"/>
    </location>
</feature>
<organism evidence="3 4">
    <name type="scientific">Thamnocephalis sphaerospora</name>
    <dbReference type="NCBI Taxonomy" id="78915"/>
    <lineage>
        <taxon>Eukaryota</taxon>
        <taxon>Fungi</taxon>
        <taxon>Fungi incertae sedis</taxon>
        <taxon>Zoopagomycota</taxon>
        <taxon>Zoopagomycotina</taxon>
        <taxon>Zoopagomycetes</taxon>
        <taxon>Zoopagales</taxon>
        <taxon>Sigmoideomycetaceae</taxon>
        <taxon>Thamnocephalis</taxon>
    </lineage>
</organism>
<evidence type="ECO:0000313" key="4">
    <source>
        <dbReference type="Proteomes" id="UP000271241"/>
    </source>
</evidence>
<feature type="region of interest" description="Disordered" evidence="1">
    <location>
        <begin position="52"/>
        <end position="78"/>
    </location>
</feature>
<feature type="signal peptide" evidence="2">
    <location>
        <begin position="1"/>
        <end position="22"/>
    </location>
</feature>
<dbReference type="EMBL" id="KZ992527">
    <property type="protein sequence ID" value="RKP09260.1"/>
    <property type="molecule type" value="Genomic_DNA"/>
</dbReference>
<proteinExistence type="predicted"/>
<name>A0A4P9XUX9_9FUNG</name>
<keyword evidence="4" id="KW-1185">Reference proteome</keyword>
<feature type="region of interest" description="Disordered" evidence="1">
    <location>
        <begin position="110"/>
        <end position="235"/>
    </location>
</feature>
<keyword evidence="2" id="KW-0732">Signal</keyword>
<feature type="compositionally biased region" description="Basic and acidic residues" evidence="1">
    <location>
        <begin position="196"/>
        <end position="212"/>
    </location>
</feature>
<evidence type="ECO:0000256" key="2">
    <source>
        <dbReference type="SAM" id="SignalP"/>
    </source>
</evidence>
<feature type="chain" id="PRO_5020957574" evidence="2">
    <location>
        <begin position="23"/>
        <end position="235"/>
    </location>
</feature>
<dbReference type="Proteomes" id="UP000271241">
    <property type="component" value="Unassembled WGS sequence"/>
</dbReference>
<dbReference type="AlphaFoldDB" id="A0A4P9XUX9"/>
<gene>
    <name evidence="3" type="ORF">THASP1DRAFT_22868</name>
</gene>